<keyword evidence="2" id="KW-1185">Reference proteome</keyword>
<proteinExistence type="predicted"/>
<sequence length="72" mass="8400">MASYRLYCLDAASHIVQQAEFEAEDDGQAIVVIQHYDDSTDRELWHERRKVIVVPARRRDHPNPSHIATRTD</sequence>
<reference evidence="2" key="1">
    <citation type="journal article" date="2019" name="Int. J. Syst. Evol. Microbiol.">
        <title>The Global Catalogue of Microorganisms (GCM) 10K type strain sequencing project: providing services to taxonomists for standard genome sequencing and annotation.</title>
        <authorList>
            <consortium name="The Broad Institute Genomics Platform"/>
            <consortium name="The Broad Institute Genome Sequencing Center for Infectious Disease"/>
            <person name="Wu L."/>
            <person name="Ma J."/>
        </authorList>
    </citation>
    <scope>NUCLEOTIDE SEQUENCE [LARGE SCALE GENOMIC DNA]</scope>
    <source>
        <strain evidence="2">CGMCC 1.16275</strain>
    </source>
</reference>
<dbReference type="RefSeq" id="WP_380887491.1">
    <property type="nucleotide sequence ID" value="NZ_JBHUDY010000001.1"/>
</dbReference>
<dbReference type="EMBL" id="JBHUDY010000001">
    <property type="protein sequence ID" value="MFD1611148.1"/>
    <property type="molecule type" value="Genomic_DNA"/>
</dbReference>
<gene>
    <name evidence="1" type="ORF">ACFSCW_04960</name>
</gene>
<accession>A0ABW4I155</accession>
<organism evidence="1 2">
    <name type="scientific">Sphingomonas tabacisoli</name>
    <dbReference type="NCBI Taxonomy" id="2249466"/>
    <lineage>
        <taxon>Bacteria</taxon>
        <taxon>Pseudomonadati</taxon>
        <taxon>Pseudomonadota</taxon>
        <taxon>Alphaproteobacteria</taxon>
        <taxon>Sphingomonadales</taxon>
        <taxon>Sphingomonadaceae</taxon>
        <taxon>Sphingomonas</taxon>
    </lineage>
</organism>
<comment type="caution">
    <text evidence="1">The sequence shown here is derived from an EMBL/GenBank/DDBJ whole genome shotgun (WGS) entry which is preliminary data.</text>
</comment>
<evidence type="ECO:0000313" key="1">
    <source>
        <dbReference type="EMBL" id="MFD1611148.1"/>
    </source>
</evidence>
<evidence type="ECO:0000313" key="2">
    <source>
        <dbReference type="Proteomes" id="UP001597115"/>
    </source>
</evidence>
<name>A0ABW4I155_9SPHN</name>
<dbReference type="Proteomes" id="UP001597115">
    <property type="component" value="Unassembled WGS sequence"/>
</dbReference>
<protein>
    <submittedName>
        <fullName evidence="1">Uncharacterized protein</fullName>
    </submittedName>
</protein>